<proteinExistence type="predicted"/>
<reference evidence="2" key="1">
    <citation type="submission" date="2017-06" db="EMBL/GenBank/DDBJ databases">
        <authorList>
            <person name="Varghese N."/>
            <person name="Submissions S."/>
        </authorList>
    </citation>
    <scope>NUCLEOTIDE SEQUENCE [LARGE SCALE GENOMIC DNA]</scope>
    <source>
        <strain evidence="2">DSM 27993</strain>
    </source>
</reference>
<dbReference type="OrthoDB" id="1449519at2"/>
<dbReference type="EMBL" id="FZNX01000002">
    <property type="protein sequence ID" value="SNR50830.1"/>
    <property type="molecule type" value="Genomic_DNA"/>
</dbReference>
<evidence type="ECO:0000313" key="1">
    <source>
        <dbReference type="EMBL" id="SNR50830.1"/>
    </source>
</evidence>
<gene>
    <name evidence="1" type="ORF">SAMN04488111_1273</name>
</gene>
<name>A0A238WWF9_9FLAO</name>
<protein>
    <submittedName>
        <fullName evidence="1">Uncharacterized protein</fullName>
    </submittedName>
</protein>
<dbReference type="RefSeq" id="WP_089377614.1">
    <property type="nucleotide sequence ID" value="NZ_FZNX01000002.1"/>
</dbReference>
<dbReference type="AlphaFoldDB" id="A0A238WWF9"/>
<evidence type="ECO:0000313" key="2">
    <source>
        <dbReference type="Proteomes" id="UP000198412"/>
    </source>
</evidence>
<keyword evidence="2" id="KW-1185">Reference proteome</keyword>
<organism evidence="1 2">
    <name type="scientific">Lutibacter flavus</name>
    <dbReference type="NCBI Taxonomy" id="691689"/>
    <lineage>
        <taxon>Bacteria</taxon>
        <taxon>Pseudomonadati</taxon>
        <taxon>Bacteroidota</taxon>
        <taxon>Flavobacteriia</taxon>
        <taxon>Flavobacteriales</taxon>
        <taxon>Flavobacteriaceae</taxon>
        <taxon>Lutibacter</taxon>
    </lineage>
</organism>
<dbReference type="Proteomes" id="UP000198412">
    <property type="component" value="Unassembled WGS sequence"/>
</dbReference>
<accession>A0A238WWF9</accession>
<sequence>MRTLSTFILFTLVLFQSCQSQEKMSTISLNYSAQTRGFTYSIQLEKNTLKINDNNVIKKVELSKIQLLEINQALDKIDFSEIENNISIDDLAVDKAIKGTFKVHFRENVFKFELNHNKLPKNIQELFRRLEAYLN</sequence>
<dbReference type="PROSITE" id="PS51257">
    <property type="entry name" value="PROKAR_LIPOPROTEIN"/>
    <property type="match status" value="1"/>
</dbReference>